<dbReference type="Pfam" id="PF00702">
    <property type="entry name" value="Hydrolase"/>
    <property type="match status" value="1"/>
</dbReference>
<dbReference type="InterPro" id="IPR036412">
    <property type="entry name" value="HAD-like_sf"/>
</dbReference>
<comment type="similarity">
    <text evidence="2 9">Belongs to the cation transport ATPase (P-type) (TC 3.A.3) family. Type IB subfamily.</text>
</comment>
<dbReference type="PRINTS" id="PR00119">
    <property type="entry name" value="CATATPASE"/>
</dbReference>
<evidence type="ECO:0000259" key="10">
    <source>
        <dbReference type="Pfam" id="PF00122"/>
    </source>
</evidence>
<evidence type="ECO:0000256" key="7">
    <source>
        <dbReference type="ARBA" id="ARBA00039097"/>
    </source>
</evidence>
<dbReference type="GO" id="GO:0005524">
    <property type="term" value="F:ATP binding"/>
    <property type="evidence" value="ECO:0007669"/>
    <property type="project" value="UniProtKB-UniRule"/>
</dbReference>
<evidence type="ECO:0000256" key="4">
    <source>
        <dbReference type="ARBA" id="ARBA00022967"/>
    </source>
</evidence>
<proteinExistence type="inferred from homology"/>
<dbReference type="InterPro" id="IPR059000">
    <property type="entry name" value="ATPase_P-type_domA"/>
</dbReference>
<evidence type="ECO:0000313" key="11">
    <source>
        <dbReference type="EMBL" id="QDT12900.1"/>
    </source>
</evidence>
<dbReference type="SFLD" id="SFLDS00003">
    <property type="entry name" value="Haloacid_Dehalogenase"/>
    <property type="match status" value="1"/>
</dbReference>
<dbReference type="NCBIfam" id="TIGR01494">
    <property type="entry name" value="ATPase_P-type"/>
    <property type="match status" value="1"/>
</dbReference>
<dbReference type="InterPro" id="IPR018303">
    <property type="entry name" value="ATPase_P-typ_P_site"/>
</dbReference>
<dbReference type="SUPFAM" id="SSF81653">
    <property type="entry name" value="Calcium ATPase, transduction domain A"/>
    <property type="match status" value="1"/>
</dbReference>
<dbReference type="InterPro" id="IPR051014">
    <property type="entry name" value="Cation_Transport_ATPase_IB"/>
</dbReference>
<dbReference type="Pfam" id="PF00122">
    <property type="entry name" value="E1-E2_ATPase"/>
    <property type="match status" value="1"/>
</dbReference>
<dbReference type="InterPro" id="IPR044492">
    <property type="entry name" value="P_typ_ATPase_HD_dom"/>
</dbReference>
<dbReference type="InterPro" id="IPR027256">
    <property type="entry name" value="P-typ_ATPase_IB"/>
</dbReference>
<sequence length="679" mass="72478">MIIQAFVISGSVWIGKRIYAELTKSPAQADAKSRSVSRDVAVREEPISEREKESSRNLAIGVSGLTLAIGGAVAAPVLSLFSMPVLWAALPHVREGFLELRRDHRINYGLFVTGMTAGCMIAGYFVLTALGVVVYCGSEVMVDRTRRRTRKSLEGMFEDSPGVAWVRSGEVEISVDLVDLSPGDIVVARAGEPIPVDGTVVAGAGGVDQSVITGESVVAERTIGDRVFASTLLLSGTLDIRVEQAGNETLAGQVAEVLSEMDSFESSVEHRSVRVADASVMPAMALTAIGWVVRGPLGALSVAASNFADTDRLTSPMSTMNYMHVTAKAGIHIKDGRSLQLLGEVDTIVFDKTGTLTVDRLSVVGVQAADGWDNDEVLAICAGAEERQQHPIAMAIREAAEAMGLRIPAGITDTSSLGNGILSQVEGRRILVGSPRYFKHEGISIPTQIENQSLEALSEGKTVIHIASDEQWIGQITLQSSIRPEVAAMIAAFHADGYKTAILSGDHEGPTRRLAEALGIDMWRAGVLPNEKANFIEKLQGKGRSVCFVGDGINDGMALKAAHVSVSLNGASLVATDSAQIVLQQTSLANLRMLFDLSRCYRRDQKLMQGSMMLTSVLAAGGALFLHVSLISIYSMYFATLATGSVIAASPLFRRLDLPAEPIAKIEVDHCHQLKRSTS</sequence>
<dbReference type="NCBIfam" id="TIGR01525">
    <property type="entry name" value="ATPase-IB_hvy"/>
    <property type="match status" value="1"/>
</dbReference>
<dbReference type="GO" id="GO:0046872">
    <property type="term" value="F:metal ion binding"/>
    <property type="evidence" value="ECO:0007669"/>
    <property type="project" value="UniProtKB-KW"/>
</dbReference>
<dbReference type="PANTHER" id="PTHR48085:SF5">
    <property type="entry name" value="CADMIUM_ZINC-TRANSPORTING ATPASE HMA4-RELATED"/>
    <property type="match status" value="1"/>
</dbReference>
<dbReference type="GO" id="GO:0016887">
    <property type="term" value="F:ATP hydrolysis activity"/>
    <property type="evidence" value="ECO:0007669"/>
    <property type="project" value="InterPro"/>
</dbReference>
<evidence type="ECO:0000313" key="12">
    <source>
        <dbReference type="Proteomes" id="UP000319817"/>
    </source>
</evidence>
<feature type="domain" description="P-type ATPase A" evidence="10">
    <location>
        <begin position="161"/>
        <end position="258"/>
    </location>
</feature>
<keyword evidence="12" id="KW-1185">Reference proteome</keyword>
<dbReference type="AlphaFoldDB" id="A0A517P0K6"/>
<evidence type="ECO:0000256" key="2">
    <source>
        <dbReference type="ARBA" id="ARBA00006024"/>
    </source>
</evidence>
<keyword evidence="9" id="KW-1003">Cell membrane</keyword>
<keyword evidence="5 9" id="KW-1133">Transmembrane helix</keyword>
<comment type="caution">
    <text evidence="9">Lacks conserved residue(s) required for the propagation of feature annotation.</text>
</comment>
<keyword evidence="6 9" id="KW-0472">Membrane</keyword>
<dbReference type="SFLD" id="SFLDG00002">
    <property type="entry name" value="C1.7:_P-type_atpase_like"/>
    <property type="match status" value="1"/>
</dbReference>
<reference evidence="11 12" key="1">
    <citation type="submission" date="2019-02" db="EMBL/GenBank/DDBJ databases">
        <title>Deep-cultivation of Planctomycetes and their phenomic and genomic characterization uncovers novel biology.</title>
        <authorList>
            <person name="Wiegand S."/>
            <person name="Jogler M."/>
            <person name="Boedeker C."/>
            <person name="Pinto D."/>
            <person name="Vollmers J."/>
            <person name="Rivas-Marin E."/>
            <person name="Kohn T."/>
            <person name="Peeters S.H."/>
            <person name="Heuer A."/>
            <person name="Rast P."/>
            <person name="Oberbeckmann S."/>
            <person name="Bunk B."/>
            <person name="Jeske O."/>
            <person name="Meyerdierks A."/>
            <person name="Storesund J.E."/>
            <person name="Kallscheuer N."/>
            <person name="Luecker S."/>
            <person name="Lage O.M."/>
            <person name="Pohl T."/>
            <person name="Merkel B.J."/>
            <person name="Hornburger P."/>
            <person name="Mueller R.-W."/>
            <person name="Bruemmer F."/>
            <person name="Labrenz M."/>
            <person name="Spormann A.M."/>
            <person name="Op den Camp H."/>
            <person name="Overmann J."/>
            <person name="Amann R."/>
            <person name="Jetten M.S.M."/>
            <person name="Mascher T."/>
            <person name="Medema M.H."/>
            <person name="Devos D.P."/>
            <person name="Kaster A.-K."/>
            <person name="Ovreas L."/>
            <person name="Rohde M."/>
            <person name="Galperin M.Y."/>
            <person name="Jogler C."/>
        </authorList>
    </citation>
    <scope>NUCLEOTIDE SEQUENCE [LARGE SCALE GENOMIC DNA]</scope>
    <source>
        <strain evidence="11 12">K23_9</strain>
    </source>
</reference>
<organism evidence="11 12">
    <name type="scientific">Stieleria marina</name>
    <dbReference type="NCBI Taxonomy" id="1930275"/>
    <lineage>
        <taxon>Bacteria</taxon>
        <taxon>Pseudomonadati</taxon>
        <taxon>Planctomycetota</taxon>
        <taxon>Planctomycetia</taxon>
        <taxon>Pirellulales</taxon>
        <taxon>Pirellulaceae</taxon>
        <taxon>Stieleria</taxon>
    </lineage>
</organism>
<dbReference type="Gene3D" id="3.40.1110.10">
    <property type="entry name" value="Calcium-transporting ATPase, cytoplasmic domain N"/>
    <property type="match status" value="1"/>
</dbReference>
<dbReference type="EC" id="7.2.2.12" evidence="7"/>
<protein>
    <recommendedName>
        <fullName evidence="7">P-type Zn(2+) transporter</fullName>
        <ecNumber evidence="7">7.2.2.12</ecNumber>
    </recommendedName>
</protein>
<feature type="transmembrane region" description="Helical" evidence="9">
    <location>
        <begin position="58"/>
        <end position="90"/>
    </location>
</feature>
<dbReference type="OrthoDB" id="9813266at2"/>
<dbReference type="SFLD" id="SFLDF00027">
    <property type="entry name" value="p-type_atpase"/>
    <property type="match status" value="1"/>
</dbReference>
<dbReference type="GO" id="GO:0005886">
    <property type="term" value="C:plasma membrane"/>
    <property type="evidence" value="ECO:0007669"/>
    <property type="project" value="UniProtKB-SubCell"/>
</dbReference>
<name>A0A517P0K6_9BACT</name>
<evidence type="ECO:0000256" key="8">
    <source>
        <dbReference type="ARBA" id="ARBA00047308"/>
    </source>
</evidence>
<dbReference type="PROSITE" id="PS00154">
    <property type="entry name" value="ATPASE_E1_E2"/>
    <property type="match status" value="1"/>
</dbReference>
<keyword evidence="9" id="KW-0479">Metal-binding</keyword>
<keyword evidence="9" id="KW-0067">ATP-binding</keyword>
<comment type="catalytic activity">
    <reaction evidence="8">
        <text>Zn(2+)(in) + ATP + H2O = Zn(2+)(out) + ADP + phosphate + H(+)</text>
        <dbReference type="Rhea" id="RHEA:20621"/>
        <dbReference type="ChEBI" id="CHEBI:15377"/>
        <dbReference type="ChEBI" id="CHEBI:15378"/>
        <dbReference type="ChEBI" id="CHEBI:29105"/>
        <dbReference type="ChEBI" id="CHEBI:30616"/>
        <dbReference type="ChEBI" id="CHEBI:43474"/>
        <dbReference type="ChEBI" id="CHEBI:456216"/>
        <dbReference type="EC" id="7.2.2.12"/>
    </reaction>
</comment>
<dbReference type="RefSeq" id="WP_145420721.1">
    <property type="nucleotide sequence ID" value="NZ_CP036526.1"/>
</dbReference>
<evidence type="ECO:0000256" key="1">
    <source>
        <dbReference type="ARBA" id="ARBA00004370"/>
    </source>
</evidence>
<evidence type="ECO:0000256" key="5">
    <source>
        <dbReference type="ARBA" id="ARBA00022989"/>
    </source>
</evidence>
<dbReference type="EMBL" id="CP036526">
    <property type="protein sequence ID" value="QDT12900.1"/>
    <property type="molecule type" value="Genomic_DNA"/>
</dbReference>
<comment type="subcellular location">
    <subcellularLocation>
        <location evidence="9">Cell membrane</location>
    </subcellularLocation>
    <subcellularLocation>
        <location evidence="1">Membrane</location>
    </subcellularLocation>
</comment>
<keyword evidence="3 9" id="KW-0812">Transmembrane</keyword>
<dbReference type="Gene3D" id="3.40.50.1000">
    <property type="entry name" value="HAD superfamily/HAD-like"/>
    <property type="match status" value="1"/>
</dbReference>
<dbReference type="Gene3D" id="2.70.150.10">
    <property type="entry name" value="Calcium-transporting ATPase, cytoplasmic transduction domain A"/>
    <property type="match status" value="1"/>
</dbReference>
<evidence type="ECO:0000256" key="3">
    <source>
        <dbReference type="ARBA" id="ARBA00022692"/>
    </source>
</evidence>
<dbReference type="Proteomes" id="UP000319817">
    <property type="component" value="Chromosome"/>
</dbReference>
<evidence type="ECO:0000256" key="6">
    <source>
        <dbReference type="ARBA" id="ARBA00023136"/>
    </source>
</evidence>
<accession>A0A517P0K6</accession>
<dbReference type="InterPro" id="IPR023214">
    <property type="entry name" value="HAD_sf"/>
</dbReference>
<dbReference type="InterPro" id="IPR001757">
    <property type="entry name" value="P_typ_ATPase"/>
</dbReference>
<dbReference type="GO" id="GO:0016463">
    <property type="term" value="F:P-type zinc transporter activity"/>
    <property type="evidence" value="ECO:0007669"/>
    <property type="project" value="UniProtKB-EC"/>
</dbReference>
<feature type="transmembrane region" description="Helical" evidence="9">
    <location>
        <begin position="607"/>
        <end position="628"/>
    </location>
</feature>
<keyword evidence="9" id="KW-0547">Nucleotide-binding</keyword>
<dbReference type="SUPFAM" id="SSF56784">
    <property type="entry name" value="HAD-like"/>
    <property type="match status" value="1"/>
</dbReference>
<evidence type="ECO:0000256" key="9">
    <source>
        <dbReference type="RuleBase" id="RU362081"/>
    </source>
</evidence>
<dbReference type="PANTHER" id="PTHR48085">
    <property type="entry name" value="CADMIUM/ZINC-TRANSPORTING ATPASE HMA2-RELATED"/>
    <property type="match status" value="1"/>
</dbReference>
<dbReference type="InterPro" id="IPR023299">
    <property type="entry name" value="ATPase_P-typ_cyto_dom_N"/>
</dbReference>
<feature type="transmembrane region" description="Helical" evidence="9">
    <location>
        <begin position="110"/>
        <end position="138"/>
    </location>
</feature>
<dbReference type="InterPro" id="IPR008250">
    <property type="entry name" value="ATPase_P-typ_transduc_dom_A_sf"/>
</dbReference>
<gene>
    <name evidence="11" type="primary">actP_2</name>
    <name evidence="11" type="ORF">K239x_49130</name>
</gene>
<keyword evidence="4" id="KW-1278">Translocase</keyword>